<keyword evidence="2" id="KW-0949">S-adenosyl-L-methionine</keyword>
<keyword evidence="3" id="KW-0479">Metal-binding</keyword>
<feature type="domain" description="Radical SAM core" evidence="6">
    <location>
        <begin position="26"/>
        <end position="250"/>
    </location>
</feature>
<dbReference type="EMBL" id="AP024488">
    <property type="protein sequence ID" value="BCS95763.1"/>
    <property type="molecule type" value="Genomic_DNA"/>
</dbReference>
<dbReference type="InterPro" id="IPR006638">
    <property type="entry name" value="Elp3/MiaA/NifB-like_rSAM"/>
</dbReference>
<dbReference type="SFLD" id="SFLDG01113">
    <property type="entry name" value="Uncharacterised_Radical_SAM_Su"/>
    <property type="match status" value="1"/>
</dbReference>
<keyword evidence="5" id="KW-0411">Iron-sulfur</keyword>
<dbReference type="Proteomes" id="UP001320148">
    <property type="component" value="Chromosome"/>
</dbReference>
<dbReference type="SUPFAM" id="SSF102114">
    <property type="entry name" value="Radical SAM enzymes"/>
    <property type="match status" value="1"/>
</dbReference>
<dbReference type="SFLD" id="SFLDS00029">
    <property type="entry name" value="Radical_SAM"/>
    <property type="match status" value="1"/>
</dbReference>
<keyword evidence="8" id="KW-1185">Reference proteome</keyword>
<dbReference type="PANTHER" id="PTHR43288">
    <property type="entry name" value="BIOTIN SYNTHASE-RELATED PROTEIN, RADICAL SAM SUPERFAMILY"/>
    <property type="match status" value="1"/>
</dbReference>
<dbReference type="Gene3D" id="3.20.20.70">
    <property type="entry name" value="Aldolase class I"/>
    <property type="match status" value="1"/>
</dbReference>
<dbReference type="InterPro" id="IPR013785">
    <property type="entry name" value="Aldolase_TIM"/>
</dbReference>
<evidence type="ECO:0000313" key="7">
    <source>
        <dbReference type="EMBL" id="BCS95763.1"/>
    </source>
</evidence>
<organism evidence="7 8">
    <name type="scientific">Desulfoluna limicola</name>
    <dbReference type="NCBI Taxonomy" id="2810562"/>
    <lineage>
        <taxon>Bacteria</taxon>
        <taxon>Pseudomonadati</taxon>
        <taxon>Thermodesulfobacteriota</taxon>
        <taxon>Desulfobacteria</taxon>
        <taxon>Desulfobacterales</taxon>
        <taxon>Desulfolunaceae</taxon>
        <taxon>Desulfoluna</taxon>
    </lineage>
</organism>
<reference evidence="7 8" key="1">
    <citation type="submission" date="2021-02" db="EMBL/GenBank/DDBJ databases">
        <title>Complete genome of Desulfoluna sp. strain ASN36.</title>
        <authorList>
            <person name="Takahashi A."/>
            <person name="Kojima H."/>
            <person name="Fukui M."/>
        </authorList>
    </citation>
    <scope>NUCLEOTIDE SEQUENCE [LARGE SCALE GENOMIC DNA]</scope>
    <source>
        <strain evidence="7 8">ASN36</strain>
    </source>
</reference>
<dbReference type="PROSITE" id="PS51918">
    <property type="entry name" value="RADICAL_SAM"/>
    <property type="match status" value="1"/>
</dbReference>
<sequence>MDREKKCDSRIWFSIPGSKHVDNRFYKSSSRSFVNVSVTGSRCALSCEHCNRNLLRTMIPAETPERLKQIAELLAGQGGRGMLVSGGADSRGGVPLAMFADAIRHARSLGLVVLAHTGIIEKSTAERLKESGVDQVLMDVIGHRRTIRDVYHLNRAPDDYLDAMRICREAGLDVVPHVVVGLHFGQVLGEYNALKMIREAGVQSLVLVVLNPMPGTGMASEALPPFSDVERVFSCARMWNPEVFLSLGCARPPGPYSRRVETLAVDCGFNGIAFPGEAAIDHAIRQGLDPVFQHGCCSLAGRILL</sequence>
<evidence type="ECO:0000313" key="8">
    <source>
        <dbReference type="Proteomes" id="UP001320148"/>
    </source>
</evidence>
<dbReference type="Pfam" id="PF04055">
    <property type="entry name" value="Radical_SAM"/>
    <property type="match status" value="1"/>
</dbReference>
<dbReference type="SMART" id="SM00729">
    <property type="entry name" value="Elp3"/>
    <property type="match status" value="1"/>
</dbReference>
<dbReference type="InterPro" id="IPR007197">
    <property type="entry name" value="rSAM"/>
</dbReference>
<dbReference type="InterPro" id="IPR058240">
    <property type="entry name" value="rSAM_sf"/>
</dbReference>
<evidence type="ECO:0000256" key="2">
    <source>
        <dbReference type="ARBA" id="ARBA00022691"/>
    </source>
</evidence>
<comment type="cofactor">
    <cofactor evidence="1">
        <name>[4Fe-4S] cluster</name>
        <dbReference type="ChEBI" id="CHEBI:49883"/>
    </cofactor>
</comment>
<evidence type="ECO:0000259" key="6">
    <source>
        <dbReference type="PROSITE" id="PS51918"/>
    </source>
</evidence>
<evidence type="ECO:0000256" key="4">
    <source>
        <dbReference type="ARBA" id="ARBA00023004"/>
    </source>
</evidence>
<dbReference type="PANTHER" id="PTHR43288:SF2">
    <property type="entry name" value="RADICAL SAM CORE DOMAIN-CONTAINING PROTEIN"/>
    <property type="match status" value="1"/>
</dbReference>
<protein>
    <submittedName>
        <fullName evidence="7">Radical SAM family protein</fullName>
    </submittedName>
</protein>
<dbReference type="CDD" id="cd01335">
    <property type="entry name" value="Radical_SAM"/>
    <property type="match status" value="1"/>
</dbReference>
<proteinExistence type="predicted"/>
<keyword evidence="4" id="KW-0408">Iron</keyword>
<name>A0ABM7PDQ6_9BACT</name>
<evidence type="ECO:0000256" key="5">
    <source>
        <dbReference type="ARBA" id="ARBA00023014"/>
    </source>
</evidence>
<gene>
    <name evidence="7" type="ORF">DSLASN_13950</name>
</gene>
<evidence type="ECO:0000256" key="1">
    <source>
        <dbReference type="ARBA" id="ARBA00001966"/>
    </source>
</evidence>
<evidence type="ECO:0000256" key="3">
    <source>
        <dbReference type="ARBA" id="ARBA00022723"/>
    </source>
</evidence>
<accession>A0ABM7PDQ6</accession>